<dbReference type="FunFam" id="2.60.40.10:FF:000204">
    <property type="entry name" value="Major histocompatibility complex, class I-related protein"/>
    <property type="match status" value="1"/>
</dbReference>
<evidence type="ECO:0000256" key="8">
    <source>
        <dbReference type="ARBA" id="ARBA00023157"/>
    </source>
</evidence>
<organism evidence="14 15">
    <name type="scientific">Eublepharis macularius</name>
    <name type="common">Leopard gecko</name>
    <name type="synonym">Cyrtodactylus macularius</name>
    <dbReference type="NCBI Taxonomy" id="481883"/>
    <lineage>
        <taxon>Eukaryota</taxon>
        <taxon>Metazoa</taxon>
        <taxon>Chordata</taxon>
        <taxon>Craniata</taxon>
        <taxon>Vertebrata</taxon>
        <taxon>Euteleostomi</taxon>
        <taxon>Lepidosauria</taxon>
        <taxon>Squamata</taxon>
        <taxon>Bifurcata</taxon>
        <taxon>Gekkota</taxon>
        <taxon>Eublepharidae</taxon>
        <taxon>Eublepharinae</taxon>
        <taxon>Eublepharis</taxon>
    </lineage>
</organism>
<evidence type="ECO:0000256" key="9">
    <source>
        <dbReference type="ARBA" id="ARBA00023180"/>
    </source>
</evidence>
<feature type="transmembrane region" description="Helical" evidence="11">
    <location>
        <begin position="304"/>
        <end position="327"/>
    </location>
</feature>
<dbReference type="KEGG" id="emc:129328485"/>
<evidence type="ECO:0000256" key="12">
    <source>
        <dbReference type="SAM" id="SignalP"/>
    </source>
</evidence>
<accession>A0AA97J8B0</accession>
<dbReference type="PANTHER" id="PTHR16675">
    <property type="entry name" value="MHC CLASS I-RELATED"/>
    <property type="match status" value="1"/>
</dbReference>
<evidence type="ECO:0000256" key="6">
    <source>
        <dbReference type="ARBA" id="ARBA00022989"/>
    </source>
</evidence>
<evidence type="ECO:0000256" key="11">
    <source>
        <dbReference type="SAM" id="Phobius"/>
    </source>
</evidence>
<dbReference type="GO" id="GO:0042612">
    <property type="term" value="C:MHC class I protein complex"/>
    <property type="evidence" value="ECO:0007669"/>
    <property type="project" value="UniProtKB-KW"/>
</dbReference>
<evidence type="ECO:0000259" key="13">
    <source>
        <dbReference type="PROSITE" id="PS50835"/>
    </source>
</evidence>
<gene>
    <name evidence="15" type="primary">LOC129328485</name>
</gene>
<dbReference type="Gene3D" id="2.60.40.10">
    <property type="entry name" value="Immunoglobulins"/>
    <property type="match status" value="1"/>
</dbReference>
<dbReference type="InterPro" id="IPR037055">
    <property type="entry name" value="MHC_I-like_Ag-recog_sf"/>
</dbReference>
<dbReference type="GO" id="GO:0002474">
    <property type="term" value="P:antigen processing and presentation of peptide antigen via MHC class I"/>
    <property type="evidence" value="ECO:0007669"/>
    <property type="project" value="UniProtKB-KW"/>
</dbReference>
<keyword evidence="2" id="KW-0490">MHC I</keyword>
<dbReference type="InterPro" id="IPR011161">
    <property type="entry name" value="MHC_I-like_Ag-recog"/>
</dbReference>
<dbReference type="InterPro" id="IPR003006">
    <property type="entry name" value="Ig/MHC_CS"/>
</dbReference>
<feature type="domain" description="Ig-like" evidence="13">
    <location>
        <begin position="208"/>
        <end position="296"/>
    </location>
</feature>
<comment type="similarity">
    <text evidence="10">Belongs to the MHC class I family.</text>
</comment>
<dbReference type="PRINTS" id="PR01638">
    <property type="entry name" value="MHCCLASSI"/>
</dbReference>
<evidence type="ECO:0000256" key="2">
    <source>
        <dbReference type="ARBA" id="ARBA00022451"/>
    </source>
</evidence>
<dbReference type="InterPro" id="IPR001039">
    <property type="entry name" value="MHC_I_a_a1/a2"/>
</dbReference>
<dbReference type="SMART" id="SM00407">
    <property type="entry name" value="IGc1"/>
    <property type="match status" value="1"/>
</dbReference>
<dbReference type="CDD" id="cd07698">
    <property type="entry name" value="IgC1_MHC_I_alpha3"/>
    <property type="match status" value="1"/>
</dbReference>
<protein>
    <submittedName>
        <fullName evidence="15">Class I histocompatibility antigen, F10 alpha chain-like</fullName>
    </submittedName>
</protein>
<dbReference type="AlphaFoldDB" id="A0AA97J8B0"/>
<dbReference type="InterPro" id="IPR036179">
    <property type="entry name" value="Ig-like_dom_sf"/>
</dbReference>
<sequence length="345" mass="39637">MGFLQWRLLLTGAILLMRLRGSWAGPSSHTMKFFKVSVSEPGHELPQFIIVGYLDNERFLRYDSNTRQMLPQAPWVRKVEEDNTDYWYWQTYFSQNVEQFFKDHLWKRHNHSKGFHTWQWTHGCELTQGGHKRGYNQFGYDGRDFLSLDKETLTWVAADASAQVTKRTWEAAPAIAAHEKYYLEVECIKWLQKFLAYGEEMLLRTERPTVKVARKEGYNGQETLICQAYGFYPQEIVISWTKDGEDQWQDTFHGGVAPNSDGTYHTWLSIEVDPKDRGRYRCQVGHSSLPEDLDLALEEPASNLGLIAGILGGVLAALILLGAGIAFHMKNYNRPEGGYKTPGTA</sequence>
<feature type="signal peptide" evidence="12">
    <location>
        <begin position="1"/>
        <end position="24"/>
    </location>
</feature>
<dbReference type="InterPro" id="IPR011162">
    <property type="entry name" value="MHC_I/II-like_Ag-recog"/>
</dbReference>
<dbReference type="PROSITE" id="PS50835">
    <property type="entry name" value="IG_LIKE"/>
    <property type="match status" value="1"/>
</dbReference>
<feature type="chain" id="PRO_5041654209" evidence="12">
    <location>
        <begin position="25"/>
        <end position="345"/>
    </location>
</feature>
<evidence type="ECO:0000256" key="10">
    <source>
        <dbReference type="RuleBase" id="RU004439"/>
    </source>
</evidence>
<evidence type="ECO:0000256" key="1">
    <source>
        <dbReference type="ARBA" id="ARBA00004479"/>
    </source>
</evidence>
<reference evidence="15" key="1">
    <citation type="submission" date="2025-08" db="UniProtKB">
        <authorList>
            <consortium name="RefSeq"/>
        </authorList>
    </citation>
    <scope>IDENTIFICATION</scope>
    <source>
        <tissue evidence="15">Blood</tissue>
    </source>
</reference>
<dbReference type="GeneID" id="129328485"/>
<keyword evidence="4 12" id="KW-0732">Signal</keyword>
<dbReference type="InterPro" id="IPR007110">
    <property type="entry name" value="Ig-like_dom"/>
</dbReference>
<name>A0AA97J8B0_EUBMA</name>
<dbReference type="Proteomes" id="UP001190640">
    <property type="component" value="Chromosome 4"/>
</dbReference>
<dbReference type="PROSITE" id="PS00290">
    <property type="entry name" value="IG_MHC"/>
    <property type="match status" value="1"/>
</dbReference>
<keyword evidence="7 11" id="KW-0472">Membrane</keyword>
<evidence type="ECO:0000313" key="15">
    <source>
        <dbReference type="RefSeq" id="XP_054833560.1"/>
    </source>
</evidence>
<proteinExistence type="inferred from homology"/>
<keyword evidence="14" id="KW-1185">Reference proteome</keyword>
<evidence type="ECO:0000313" key="14">
    <source>
        <dbReference type="Proteomes" id="UP001190640"/>
    </source>
</evidence>
<dbReference type="FunFam" id="3.30.500.10:FF:000001">
    <property type="entry name" value="H-2 class I histocompatibility antigen, alpha chain"/>
    <property type="match status" value="1"/>
</dbReference>
<evidence type="ECO:0000256" key="3">
    <source>
        <dbReference type="ARBA" id="ARBA00022692"/>
    </source>
</evidence>
<dbReference type="Pfam" id="PF00129">
    <property type="entry name" value="MHC_I"/>
    <property type="match status" value="1"/>
</dbReference>
<dbReference type="Gene3D" id="3.30.500.10">
    <property type="entry name" value="MHC class I-like antigen recognition-like"/>
    <property type="match status" value="1"/>
</dbReference>
<evidence type="ECO:0000256" key="4">
    <source>
        <dbReference type="ARBA" id="ARBA00022729"/>
    </source>
</evidence>
<dbReference type="GO" id="GO:0009897">
    <property type="term" value="C:external side of plasma membrane"/>
    <property type="evidence" value="ECO:0007669"/>
    <property type="project" value="TreeGrafter"/>
</dbReference>
<dbReference type="InterPro" id="IPR013783">
    <property type="entry name" value="Ig-like_fold"/>
</dbReference>
<comment type="subcellular location">
    <subcellularLocation>
        <location evidence="1">Membrane</location>
        <topology evidence="1">Single-pass type I membrane protein</topology>
    </subcellularLocation>
</comment>
<dbReference type="PANTHER" id="PTHR16675:SF242">
    <property type="entry name" value="MAJOR HISTOCOMPATIBILITY COMPLEX CLASS I-RELATED GENE PROTEIN"/>
    <property type="match status" value="1"/>
</dbReference>
<dbReference type="RefSeq" id="XP_054833560.1">
    <property type="nucleotide sequence ID" value="XM_054977585.1"/>
</dbReference>
<keyword evidence="6 11" id="KW-1133">Transmembrane helix</keyword>
<dbReference type="GO" id="GO:0005615">
    <property type="term" value="C:extracellular space"/>
    <property type="evidence" value="ECO:0007669"/>
    <property type="project" value="TreeGrafter"/>
</dbReference>
<dbReference type="Pfam" id="PF07654">
    <property type="entry name" value="C1-set"/>
    <property type="match status" value="1"/>
</dbReference>
<keyword evidence="5" id="KW-0391">Immunity</keyword>
<dbReference type="InterPro" id="IPR003597">
    <property type="entry name" value="Ig_C1-set"/>
</dbReference>
<keyword evidence="3 11" id="KW-0812">Transmembrane</keyword>
<dbReference type="SUPFAM" id="SSF54452">
    <property type="entry name" value="MHC antigen-recognition domain"/>
    <property type="match status" value="1"/>
</dbReference>
<keyword evidence="9" id="KW-0325">Glycoprotein</keyword>
<dbReference type="InterPro" id="IPR050208">
    <property type="entry name" value="MHC_class-I_related"/>
</dbReference>
<dbReference type="SUPFAM" id="SSF48726">
    <property type="entry name" value="Immunoglobulin"/>
    <property type="match status" value="1"/>
</dbReference>
<evidence type="ECO:0000256" key="7">
    <source>
        <dbReference type="ARBA" id="ARBA00023136"/>
    </source>
</evidence>
<dbReference type="GO" id="GO:0006955">
    <property type="term" value="P:immune response"/>
    <property type="evidence" value="ECO:0007669"/>
    <property type="project" value="TreeGrafter"/>
</dbReference>
<evidence type="ECO:0000256" key="5">
    <source>
        <dbReference type="ARBA" id="ARBA00022859"/>
    </source>
</evidence>
<keyword evidence="8" id="KW-1015">Disulfide bond</keyword>